<proteinExistence type="inferred from homology"/>
<dbReference type="GO" id="GO:0006574">
    <property type="term" value="P:L-valine catabolic process"/>
    <property type="evidence" value="ECO:0007669"/>
    <property type="project" value="TreeGrafter"/>
</dbReference>
<evidence type="ECO:0000256" key="2">
    <source>
        <dbReference type="SAM" id="MobiDB-lite"/>
    </source>
</evidence>
<evidence type="ECO:0000256" key="1">
    <source>
        <dbReference type="ARBA" id="ARBA00009986"/>
    </source>
</evidence>
<dbReference type="GO" id="GO:0004491">
    <property type="term" value="F:methylmalonate-semialdehyde dehydrogenase (acylating, NAD) activity"/>
    <property type="evidence" value="ECO:0007669"/>
    <property type="project" value="InterPro"/>
</dbReference>
<organism evidence="3 4">
    <name type="scientific">Austropuccinia psidii MF-1</name>
    <dbReference type="NCBI Taxonomy" id="1389203"/>
    <lineage>
        <taxon>Eukaryota</taxon>
        <taxon>Fungi</taxon>
        <taxon>Dikarya</taxon>
        <taxon>Basidiomycota</taxon>
        <taxon>Pucciniomycotina</taxon>
        <taxon>Pucciniomycetes</taxon>
        <taxon>Pucciniales</taxon>
        <taxon>Sphaerophragmiaceae</taxon>
        <taxon>Austropuccinia</taxon>
    </lineage>
</organism>
<evidence type="ECO:0008006" key="5">
    <source>
        <dbReference type="Google" id="ProtNLM"/>
    </source>
</evidence>
<dbReference type="PANTHER" id="PTHR43866:SF3">
    <property type="entry name" value="METHYLMALONATE-SEMIALDEHYDE DEHYDROGENASE [ACYLATING], MITOCHONDRIAL"/>
    <property type="match status" value="1"/>
</dbReference>
<reference evidence="3" key="1">
    <citation type="submission" date="2021-03" db="EMBL/GenBank/DDBJ databases">
        <title>Draft genome sequence of rust myrtle Austropuccinia psidii MF-1, a brazilian biotype.</title>
        <authorList>
            <person name="Quecine M.C."/>
            <person name="Pachon D.M.R."/>
            <person name="Bonatelli M.L."/>
            <person name="Correr F.H."/>
            <person name="Franceschini L.M."/>
            <person name="Leite T.F."/>
            <person name="Margarido G.R.A."/>
            <person name="Almeida C.A."/>
            <person name="Ferrarezi J.A."/>
            <person name="Labate C.A."/>
        </authorList>
    </citation>
    <scope>NUCLEOTIDE SEQUENCE</scope>
    <source>
        <strain evidence="3">MF-1</strain>
    </source>
</reference>
<protein>
    <recommendedName>
        <fullName evidence="5">FAR1 domain-containing protein</fullName>
    </recommendedName>
</protein>
<evidence type="ECO:0000313" key="4">
    <source>
        <dbReference type="Proteomes" id="UP000765509"/>
    </source>
</evidence>
<accession>A0A9Q3PMM1</accession>
<comment type="similarity">
    <text evidence="1">Belongs to the aldehyde dehydrogenase family.</text>
</comment>
<dbReference type="InterPro" id="IPR010061">
    <property type="entry name" value="MeMal-semiAld_DH"/>
</dbReference>
<dbReference type="GO" id="GO:0006210">
    <property type="term" value="P:thymine catabolic process"/>
    <property type="evidence" value="ECO:0007669"/>
    <property type="project" value="TreeGrafter"/>
</dbReference>
<dbReference type="Proteomes" id="UP000765509">
    <property type="component" value="Unassembled WGS sequence"/>
</dbReference>
<dbReference type="PANTHER" id="PTHR43866">
    <property type="entry name" value="MALONATE-SEMIALDEHYDE DEHYDROGENASE"/>
    <property type="match status" value="1"/>
</dbReference>
<dbReference type="OrthoDB" id="3356549at2759"/>
<keyword evidence="4" id="KW-1185">Reference proteome</keyword>
<feature type="region of interest" description="Disordered" evidence="2">
    <location>
        <begin position="1"/>
        <end position="28"/>
    </location>
</feature>
<name>A0A9Q3PMM1_9BASI</name>
<dbReference type="AlphaFoldDB" id="A0A9Q3PMM1"/>
<comment type="caution">
    <text evidence="3">The sequence shown here is derived from an EMBL/GenBank/DDBJ whole genome shotgun (WGS) entry which is preliminary data.</text>
</comment>
<sequence>MTYKQIQIGFDRSETTNPRKNTSKTDTSRKLDCPFKLYARKYSKSTTWIPKDKNPEHSHGATKNIMEHPAFRKFNDQETSQIAQMPESLLIPRKIQAQL</sequence>
<dbReference type="GO" id="GO:0005739">
    <property type="term" value="C:mitochondrion"/>
    <property type="evidence" value="ECO:0007669"/>
    <property type="project" value="TreeGrafter"/>
</dbReference>
<dbReference type="EMBL" id="AVOT02078550">
    <property type="protein sequence ID" value="MBW0566091.1"/>
    <property type="molecule type" value="Genomic_DNA"/>
</dbReference>
<gene>
    <name evidence="3" type="ORF">O181_105806</name>
</gene>
<evidence type="ECO:0000313" key="3">
    <source>
        <dbReference type="EMBL" id="MBW0566091.1"/>
    </source>
</evidence>